<dbReference type="PANTHER" id="PTHR11647:SF1">
    <property type="entry name" value="COLLAPSIN RESPONSE MEDIATOR PROTEIN"/>
    <property type="match status" value="1"/>
</dbReference>
<feature type="domain" description="Amidohydrolase 3" evidence="2">
    <location>
        <begin position="371"/>
        <end position="526"/>
    </location>
</feature>
<dbReference type="Gene3D" id="3.20.20.140">
    <property type="entry name" value="Metal-dependent hydrolases"/>
    <property type="match status" value="1"/>
</dbReference>
<dbReference type="InterPro" id="IPR013108">
    <property type="entry name" value="Amidohydro_3"/>
</dbReference>
<gene>
    <name evidence="3" type="ORF">RQX22_07875</name>
</gene>
<feature type="signal peptide" evidence="1">
    <location>
        <begin position="1"/>
        <end position="25"/>
    </location>
</feature>
<dbReference type="Proteomes" id="UP001259572">
    <property type="component" value="Unassembled WGS sequence"/>
</dbReference>
<dbReference type="RefSeq" id="WP_315725278.1">
    <property type="nucleotide sequence ID" value="NZ_JAVUPU010000003.1"/>
</dbReference>
<keyword evidence="4" id="KW-1185">Reference proteome</keyword>
<organism evidence="3 4">
    <name type="scientific">Sphingosinicella rhizophila</name>
    <dbReference type="NCBI Taxonomy" id="3050082"/>
    <lineage>
        <taxon>Bacteria</taxon>
        <taxon>Pseudomonadati</taxon>
        <taxon>Pseudomonadota</taxon>
        <taxon>Alphaproteobacteria</taxon>
        <taxon>Sphingomonadales</taxon>
        <taxon>Sphingosinicellaceae</taxon>
        <taxon>Sphingosinicella</taxon>
    </lineage>
</organism>
<dbReference type="Pfam" id="PF07969">
    <property type="entry name" value="Amidohydro_3"/>
    <property type="match status" value="1"/>
</dbReference>
<proteinExistence type="predicted"/>
<dbReference type="InterPro" id="IPR032466">
    <property type="entry name" value="Metal_Hydrolase"/>
</dbReference>
<evidence type="ECO:0000313" key="3">
    <source>
        <dbReference type="EMBL" id="MDT9598863.1"/>
    </source>
</evidence>
<dbReference type="InterPro" id="IPR050378">
    <property type="entry name" value="Metallo-dep_Hydrolases_sf"/>
</dbReference>
<dbReference type="EMBL" id="JAVUPU010000003">
    <property type="protein sequence ID" value="MDT9598863.1"/>
    <property type="molecule type" value="Genomic_DNA"/>
</dbReference>
<evidence type="ECO:0000256" key="1">
    <source>
        <dbReference type="SAM" id="SignalP"/>
    </source>
</evidence>
<keyword evidence="1" id="KW-0732">Signal</keyword>
<dbReference type="InterPro" id="IPR011059">
    <property type="entry name" value="Metal-dep_hydrolase_composite"/>
</dbReference>
<dbReference type="SUPFAM" id="SSF51338">
    <property type="entry name" value="Composite domain of metallo-dependent hydrolases"/>
    <property type="match status" value="1"/>
</dbReference>
<dbReference type="PANTHER" id="PTHR11647">
    <property type="entry name" value="HYDRANTOINASE/DIHYDROPYRIMIDINASE FAMILY MEMBER"/>
    <property type="match status" value="1"/>
</dbReference>
<protein>
    <submittedName>
        <fullName evidence="3">Amidohydrolase family protein</fullName>
    </submittedName>
</protein>
<dbReference type="InterPro" id="IPR023100">
    <property type="entry name" value="D-aminoacylase_insert_dom_sf"/>
</dbReference>
<dbReference type="SUPFAM" id="SSF51556">
    <property type="entry name" value="Metallo-dependent hydrolases"/>
    <property type="match status" value="1"/>
</dbReference>
<reference evidence="3 4" key="1">
    <citation type="submission" date="2023-05" db="EMBL/GenBank/DDBJ databases">
        <authorList>
            <person name="Guo Y."/>
        </authorList>
    </citation>
    <scope>NUCLEOTIDE SEQUENCE [LARGE SCALE GENOMIC DNA]</scope>
    <source>
        <strain evidence="3 4">GR2756</strain>
    </source>
</reference>
<name>A0ABU3Q627_9SPHN</name>
<feature type="chain" id="PRO_5046786079" evidence="1">
    <location>
        <begin position="26"/>
        <end position="551"/>
    </location>
</feature>
<accession>A0ABU3Q627</accession>
<sequence>MTKAGIFTKLIAASFLLAGAAVAPAAEAGLDLIIRNGTVYDGTGSAPRRADIGIGGGRILFVGAAGDREAKTEIDARGLTVAPGFVDPHSHVLESVTGVEGPFLAPQILAQGITTSSIGADGFRSPDELRTLFAALKAKGSSTNHFCYVGHNGVRKAVMGHEKRAATEAEMDRMKALVREGMAMGCVGLSAGLMYDPGMFSPREEIVALAREVKPFDGTFDSHSRDPVKQFLASELETAEIGIAAGIPAKLGHLKAVGLSNKGKSADLVARIDALRAQGHDIVADIYPYDGAQTNRLANILVFPGQPPIRPSQSLDSVIAALRTTLADPAAKAALRDATNNGYRGGFSWVKAVGYDSIRIVDAPGQPDLVGKYLSLMAEAKGEDPFDTMVDLLLNAKGTIIITAGAMVEEDVQRLLVQPWDMISSDGSYIGKGSVYQAAPHPRSSGSFARVLGHYSRDLKLFPLAEAIRKMTSLPARHLRLYDRGEIAVGKAADIAIFDPAAVADKADYVHPERLAVGMKHVLVGGIAVWRDGAPTGATPGAFIARQPSDR</sequence>
<comment type="caution">
    <text evidence="3">The sequence shown here is derived from an EMBL/GenBank/DDBJ whole genome shotgun (WGS) entry which is preliminary data.</text>
</comment>
<evidence type="ECO:0000259" key="2">
    <source>
        <dbReference type="Pfam" id="PF07969"/>
    </source>
</evidence>
<dbReference type="Gene3D" id="2.30.40.10">
    <property type="entry name" value="Urease, subunit C, domain 1"/>
    <property type="match status" value="1"/>
</dbReference>
<evidence type="ECO:0000313" key="4">
    <source>
        <dbReference type="Proteomes" id="UP001259572"/>
    </source>
</evidence>
<dbReference type="Gene3D" id="3.30.1490.130">
    <property type="entry name" value="D-aminoacylase. Domain 3"/>
    <property type="match status" value="1"/>
</dbReference>